<protein>
    <recommendedName>
        <fullName evidence="4">Endonuclease/exonuclease/phosphatase domain-containing protein</fullName>
    </recommendedName>
</protein>
<gene>
    <name evidence="2" type="ORF">ILUMI_05498</name>
</gene>
<evidence type="ECO:0000256" key="1">
    <source>
        <dbReference type="SAM" id="MobiDB-lite"/>
    </source>
</evidence>
<dbReference type="Gene3D" id="3.60.10.10">
    <property type="entry name" value="Endonuclease/exonuclease/phosphatase"/>
    <property type="match status" value="1"/>
</dbReference>
<reference evidence="2" key="1">
    <citation type="submission" date="2019-08" db="EMBL/GenBank/DDBJ databases">
        <title>The genome of the North American firefly Photinus pyralis.</title>
        <authorList>
            <consortium name="Photinus pyralis genome working group"/>
            <person name="Fallon T.R."/>
            <person name="Sander Lower S.E."/>
            <person name="Weng J.-K."/>
        </authorList>
    </citation>
    <scope>NUCLEOTIDE SEQUENCE</scope>
    <source>
        <strain evidence="2">TRF0915ILg1</strain>
        <tissue evidence="2">Whole body</tissue>
    </source>
</reference>
<dbReference type="AlphaFoldDB" id="A0A8K0GK20"/>
<evidence type="ECO:0008006" key="4">
    <source>
        <dbReference type="Google" id="ProtNLM"/>
    </source>
</evidence>
<evidence type="ECO:0000313" key="3">
    <source>
        <dbReference type="Proteomes" id="UP000801492"/>
    </source>
</evidence>
<dbReference type="InterPro" id="IPR036691">
    <property type="entry name" value="Endo/exonu/phosph_ase_sf"/>
</dbReference>
<feature type="region of interest" description="Disordered" evidence="1">
    <location>
        <begin position="1"/>
        <end position="24"/>
    </location>
</feature>
<accession>A0A8K0GK20</accession>
<sequence length="164" mass="18870">MSSPFAKTINRGTPKKNKAMSMEKSNKEQQILKIATWNVQGLNKKEKLEELEKYDTDILAVQEKNTKGTAITSCKKYILCIGGGEQNSLGTGFIIKEELKDKIIDYRVINERLSMKKIKGKYKKLTILNVQIPTEETDEDTKQTFYDTIGDSTNYYKQLQCQNW</sequence>
<proteinExistence type="predicted"/>
<comment type="caution">
    <text evidence="2">The sequence shown here is derived from an EMBL/GenBank/DDBJ whole genome shotgun (WGS) entry which is preliminary data.</text>
</comment>
<dbReference type="OrthoDB" id="8193560at2759"/>
<organism evidence="2 3">
    <name type="scientific">Ignelater luminosus</name>
    <name type="common">Cucubano</name>
    <name type="synonym">Pyrophorus luminosus</name>
    <dbReference type="NCBI Taxonomy" id="2038154"/>
    <lineage>
        <taxon>Eukaryota</taxon>
        <taxon>Metazoa</taxon>
        <taxon>Ecdysozoa</taxon>
        <taxon>Arthropoda</taxon>
        <taxon>Hexapoda</taxon>
        <taxon>Insecta</taxon>
        <taxon>Pterygota</taxon>
        <taxon>Neoptera</taxon>
        <taxon>Endopterygota</taxon>
        <taxon>Coleoptera</taxon>
        <taxon>Polyphaga</taxon>
        <taxon>Elateriformia</taxon>
        <taxon>Elateroidea</taxon>
        <taxon>Elateridae</taxon>
        <taxon>Agrypninae</taxon>
        <taxon>Pyrophorini</taxon>
        <taxon>Ignelater</taxon>
    </lineage>
</organism>
<keyword evidence="3" id="KW-1185">Reference proteome</keyword>
<evidence type="ECO:0000313" key="2">
    <source>
        <dbReference type="EMBL" id="KAF2900688.1"/>
    </source>
</evidence>
<name>A0A8K0GK20_IGNLU</name>
<dbReference type="SUPFAM" id="SSF56219">
    <property type="entry name" value="DNase I-like"/>
    <property type="match status" value="1"/>
</dbReference>
<dbReference type="EMBL" id="VTPC01002052">
    <property type="protein sequence ID" value="KAF2900688.1"/>
    <property type="molecule type" value="Genomic_DNA"/>
</dbReference>
<dbReference type="Proteomes" id="UP000801492">
    <property type="component" value="Unassembled WGS sequence"/>
</dbReference>